<keyword evidence="7" id="KW-1185">Reference proteome</keyword>
<gene>
    <name evidence="6" type="ORF">M6D89_15425</name>
</gene>
<evidence type="ECO:0000259" key="5">
    <source>
        <dbReference type="Pfam" id="PF09375"/>
    </source>
</evidence>
<dbReference type="AlphaFoldDB" id="A0A9X2I4X8"/>
<feature type="chain" id="PRO_5040833541" description="Imelysin-like domain-containing protein" evidence="4">
    <location>
        <begin position="18"/>
        <end position="355"/>
    </location>
</feature>
<organism evidence="6 7">
    <name type="scientific">Gilvimarinus xylanilyticus</name>
    <dbReference type="NCBI Taxonomy" id="2944139"/>
    <lineage>
        <taxon>Bacteria</taxon>
        <taxon>Pseudomonadati</taxon>
        <taxon>Pseudomonadota</taxon>
        <taxon>Gammaproteobacteria</taxon>
        <taxon>Cellvibrionales</taxon>
        <taxon>Cellvibrionaceae</taxon>
        <taxon>Gilvimarinus</taxon>
    </lineage>
</organism>
<dbReference type="EMBL" id="JAMFTH010000006">
    <property type="protein sequence ID" value="MCP8900698.1"/>
    <property type="molecule type" value="Genomic_DNA"/>
</dbReference>
<evidence type="ECO:0000313" key="7">
    <source>
        <dbReference type="Proteomes" id="UP001139319"/>
    </source>
</evidence>
<evidence type="ECO:0000256" key="1">
    <source>
        <dbReference type="ARBA" id="ARBA00004196"/>
    </source>
</evidence>
<reference evidence="6" key="2">
    <citation type="submission" date="2023-01" db="EMBL/GenBank/DDBJ databases">
        <title>Gilvimarinus xylanilyticus HB14 isolated from Caulerpa lentillifera aquaculture base in Hainan, China.</title>
        <authorList>
            <person name="Zhang Y.-J."/>
        </authorList>
    </citation>
    <scope>NUCLEOTIDE SEQUENCE</scope>
    <source>
        <strain evidence="6">HB14</strain>
    </source>
</reference>
<sequence length="355" mass="38777">MRYFCSLILLCALAACDAPPPTEPEREAPIAAQPETHVSDQQLSEQLWRQLATRLNTLTKHCEQQHDLIESFLAAPGAQSLQQAQTGWRTLHTQLAKTAPVHGLASSSPDLFAQLKRQLNRIAPYPIAPGYLDSINGYPYSGLIHDFSVPISRDTLRNQHQLTGESEVLLGLHAQEFFLFGEGGTRTAADFIQQTQDTEQLSAHQRPENRRRTFLRLNSRLLCDDMQTLSTNLTAPSAPYIGLPAASQLALWHKAIAAELDTADVNHCDFAPGGCPRAAPILRATKQILALTDESSPNLIADDPRLKQKLQQLSQTLPDKAAGAKQTPAQTPPSNSKSQQSPDESGDPPPAPDGQ</sequence>
<protein>
    <recommendedName>
        <fullName evidence="5">Imelysin-like domain-containing protein</fullName>
    </recommendedName>
</protein>
<dbReference type="InterPro" id="IPR018976">
    <property type="entry name" value="Imelysin-like"/>
</dbReference>
<dbReference type="GO" id="GO:0030313">
    <property type="term" value="C:cell envelope"/>
    <property type="evidence" value="ECO:0007669"/>
    <property type="project" value="UniProtKB-SubCell"/>
</dbReference>
<proteinExistence type="predicted"/>
<feature type="region of interest" description="Disordered" evidence="3">
    <location>
        <begin position="310"/>
        <end position="355"/>
    </location>
</feature>
<feature type="signal peptide" evidence="4">
    <location>
        <begin position="1"/>
        <end position="17"/>
    </location>
</feature>
<evidence type="ECO:0000313" key="6">
    <source>
        <dbReference type="EMBL" id="MCP8900698.1"/>
    </source>
</evidence>
<dbReference type="InterPro" id="IPR038352">
    <property type="entry name" value="Imelysin_sf"/>
</dbReference>
<dbReference type="Proteomes" id="UP001139319">
    <property type="component" value="Unassembled WGS sequence"/>
</dbReference>
<evidence type="ECO:0000256" key="3">
    <source>
        <dbReference type="SAM" id="MobiDB-lite"/>
    </source>
</evidence>
<comment type="subcellular location">
    <subcellularLocation>
        <location evidence="1">Cell envelope</location>
    </subcellularLocation>
</comment>
<comment type="caution">
    <text evidence="6">The sequence shown here is derived from an EMBL/GenBank/DDBJ whole genome shotgun (WGS) entry which is preliminary data.</text>
</comment>
<evidence type="ECO:0000256" key="4">
    <source>
        <dbReference type="SAM" id="SignalP"/>
    </source>
</evidence>
<feature type="compositionally biased region" description="Polar residues" evidence="3">
    <location>
        <begin position="327"/>
        <end position="343"/>
    </location>
</feature>
<feature type="domain" description="Imelysin-like" evidence="5">
    <location>
        <begin position="63"/>
        <end position="237"/>
    </location>
</feature>
<reference evidence="6" key="1">
    <citation type="submission" date="2022-05" db="EMBL/GenBank/DDBJ databases">
        <authorList>
            <person name="Sun H.-N."/>
        </authorList>
    </citation>
    <scope>NUCLEOTIDE SEQUENCE</scope>
    <source>
        <strain evidence="6">HB14</strain>
    </source>
</reference>
<dbReference type="Gene3D" id="1.20.1420.20">
    <property type="entry name" value="M75 peptidase, HXXE motif"/>
    <property type="match status" value="1"/>
</dbReference>
<evidence type="ECO:0000256" key="2">
    <source>
        <dbReference type="ARBA" id="ARBA00022729"/>
    </source>
</evidence>
<name>A0A9X2I4X8_9GAMM</name>
<dbReference type="PROSITE" id="PS51257">
    <property type="entry name" value="PROKAR_LIPOPROTEIN"/>
    <property type="match status" value="1"/>
</dbReference>
<accession>A0A9X2I4X8</accession>
<dbReference type="RefSeq" id="WP_253968991.1">
    <property type="nucleotide sequence ID" value="NZ_JAMFTH010000006.1"/>
</dbReference>
<dbReference type="Pfam" id="PF09375">
    <property type="entry name" value="Peptidase_M75"/>
    <property type="match status" value="1"/>
</dbReference>
<keyword evidence="2 4" id="KW-0732">Signal</keyword>